<dbReference type="RefSeq" id="WP_346246523.1">
    <property type="nucleotide sequence ID" value="NZ_JBDIZK010000005.1"/>
</dbReference>
<dbReference type="Pfam" id="PF14534">
    <property type="entry name" value="DUF4440"/>
    <property type="match status" value="1"/>
</dbReference>
<accession>A0ABV0B8N3</accession>
<comment type="caution">
    <text evidence="3">The sequence shown here is derived from an EMBL/GenBank/DDBJ whole genome shotgun (WGS) entry which is preliminary data.</text>
</comment>
<dbReference type="EMBL" id="JBDIZK010000005">
    <property type="protein sequence ID" value="MEN3747525.1"/>
    <property type="molecule type" value="Genomic_DNA"/>
</dbReference>
<evidence type="ECO:0000259" key="2">
    <source>
        <dbReference type="Pfam" id="PF14534"/>
    </source>
</evidence>
<dbReference type="InterPro" id="IPR032710">
    <property type="entry name" value="NTF2-like_dom_sf"/>
</dbReference>
<dbReference type="InterPro" id="IPR027843">
    <property type="entry name" value="DUF4440"/>
</dbReference>
<feature type="chain" id="PRO_5045413635" evidence="1">
    <location>
        <begin position="22"/>
        <end position="150"/>
    </location>
</feature>
<sequence length="150" mass="16193">MSRWLILIVALVLAVPAAAQGALGPRAAIEVAMADSAAGWDAGDIDRFLAIYSDDPATSFTTEKGIARGKADVRKRYLASYVDQFGATRGTKASRLSFTFDDFRMLGADHALLIARWKLVDGAGKVLTGMTSLVFRREGSNWRIVADHSS</sequence>
<gene>
    <name evidence="3" type="ORF">TPR58_10120</name>
</gene>
<reference evidence="3 4" key="1">
    <citation type="submission" date="2024-05" db="EMBL/GenBank/DDBJ databases">
        <title>Sphingomonas sp. HF-S3 16S ribosomal RNA gene Genome sequencing and assembly.</title>
        <authorList>
            <person name="Lee H."/>
        </authorList>
    </citation>
    <scope>NUCLEOTIDE SEQUENCE [LARGE SCALE GENOMIC DNA]</scope>
    <source>
        <strain evidence="3 4">HF-S3</strain>
    </source>
</reference>
<name>A0ABV0B8N3_9SPHN</name>
<keyword evidence="4" id="KW-1185">Reference proteome</keyword>
<proteinExistence type="predicted"/>
<dbReference type="SUPFAM" id="SSF54427">
    <property type="entry name" value="NTF2-like"/>
    <property type="match status" value="1"/>
</dbReference>
<feature type="signal peptide" evidence="1">
    <location>
        <begin position="1"/>
        <end position="21"/>
    </location>
</feature>
<evidence type="ECO:0000313" key="4">
    <source>
        <dbReference type="Proteomes" id="UP001427805"/>
    </source>
</evidence>
<evidence type="ECO:0000313" key="3">
    <source>
        <dbReference type="EMBL" id="MEN3747525.1"/>
    </source>
</evidence>
<dbReference type="Proteomes" id="UP001427805">
    <property type="component" value="Unassembled WGS sequence"/>
</dbReference>
<protein>
    <submittedName>
        <fullName evidence="3">Nuclear transport factor 2 family protein</fullName>
    </submittedName>
</protein>
<keyword evidence="1" id="KW-0732">Signal</keyword>
<dbReference type="Gene3D" id="3.10.450.50">
    <property type="match status" value="1"/>
</dbReference>
<evidence type="ECO:0000256" key="1">
    <source>
        <dbReference type="SAM" id="SignalP"/>
    </source>
</evidence>
<organism evidence="3 4">
    <name type="scientific">Sphingomonas rustica</name>
    <dbReference type="NCBI Taxonomy" id="3103142"/>
    <lineage>
        <taxon>Bacteria</taxon>
        <taxon>Pseudomonadati</taxon>
        <taxon>Pseudomonadota</taxon>
        <taxon>Alphaproteobacteria</taxon>
        <taxon>Sphingomonadales</taxon>
        <taxon>Sphingomonadaceae</taxon>
        <taxon>Sphingomonas</taxon>
    </lineage>
</organism>
<feature type="domain" description="DUF4440" evidence="2">
    <location>
        <begin position="37"/>
        <end position="144"/>
    </location>
</feature>